<dbReference type="Pfam" id="PF00027">
    <property type="entry name" value="cNMP_binding"/>
    <property type="match status" value="1"/>
</dbReference>
<accession>W4L7V1</accession>
<name>W4L7V1_9BACT</name>
<evidence type="ECO:0000256" key="1">
    <source>
        <dbReference type="ARBA" id="ARBA00023015"/>
    </source>
</evidence>
<dbReference type="HOGENOM" id="CLU_075053_3_4_7"/>
<evidence type="ECO:0000313" key="7">
    <source>
        <dbReference type="Proteomes" id="UP000019140"/>
    </source>
</evidence>
<dbReference type="SMART" id="SM00100">
    <property type="entry name" value="cNMP"/>
    <property type="match status" value="1"/>
</dbReference>
<keyword evidence="7" id="KW-1185">Reference proteome</keyword>
<dbReference type="PATRIC" id="fig|1429439.4.peg.8299"/>
<dbReference type="PROSITE" id="PS51063">
    <property type="entry name" value="HTH_CRP_2"/>
    <property type="match status" value="1"/>
</dbReference>
<keyword evidence="2" id="KW-0238">DNA-binding</keyword>
<dbReference type="PROSITE" id="PS50042">
    <property type="entry name" value="CNMP_BINDING_3"/>
    <property type="match status" value="1"/>
</dbReference>
<feature type="domain" description="HTH crp-type" evidence="5">
    <location>
        <begin position="146"/>
        <end position="219"/>
    </location>
</feature>
<feature type="domain" description="Cyclic nucleotide-binding" evidence="4">
    <location>
        <begin position="12"/>
        <end position="114"/>
    </location>
</feature>
<proteinExistence type="predicted"/>
<dbReference type="GO" id="GO:0003677">
    <property type="term" value="F:DNA binding"/>
    <property type="evidence" value="ECO:0007669"/>
    <property type="project" value="UniProtKB-KW"/>
</dbReference>
<dbReference type="InterPro" id="IPR012318">
    <property type="entry name" value="HTH_CRP"/>
</dbReference>
<reference evidence="6 7" key="1">
    <citation type="journal article" date="2014" name="Nature">
        <title>An environmental bacterial taxon with a large and distinct metabolic repertoire.</title>
        <authorList>
            <person name="Wilson M.C."/>
            <person name="Mori T."/>
            <person name="Ruckert C."/>
            <person name="Uria A.R."/>
            <person name="Helf M.J."/>
            <person name="Takada K."/>
            <person name="Gernert C."/>
            <person name="Steffens U.A."/>
            <person name="Heycke N."/>
            <person name="Schmitt S."/>
            <person name="Rinke C."/>
            <person name="Helfrich E.J."/>
            <person name="Brachmann A.O."/>
            <person name="Gurgui C."/>
            <person name="Wakimoto T."/>
            <person name="Kracht M."/>
            <person name="Crusemann M."/>
            <person name="Hentschel U."/>
            <person name="Abe I."/>
            <person name="Matsunaga S."/>
            <person name="Kalinowski J."/>
            <person name="Takeyama H."/>
            <person name="Piel J."/>
        </authorList>
    </citation>
    <scope>NUCLEOTIDE SEQUENCE [LARGE SCALE GENOMIC DNA]</scope>
    <source>
        <strain evidence="7">TSY2</strain>
    </source>
</reference>
<protein>
    <recommendedName>
        <fullName evidence="8">Crp/Fnr family transcriptional regulator</fullName>
    </recommendedName>
</protein>
<dbReference type="InterPro" id="IPR014710">
    <property type="entry name" value="RmlC-like_jellyroll"/>
</dbReference>
<dbReference type="AlphaFoldDB" id="W4L7V1"/>
<dbReference type="Pfam" id="PF13545">
    <property type="entry name" value="HTH_Crp_2"/>
    <property type="match status" value="1"/>
</dbReference>
<dbReference type="PANTHER" id="PTHR24567">
    <property type="entry name" value="CRP FAMILY TRANSCRIPTIONAL REGULATORY PROTEIN"/>
    <property type="match status" value="1"/>
</dbReference>
<keyword evidence="1" id="KW-0805">Transcription regulation</keyword>
<dbReference type="InterPro" id="IPR036388">
    <property type="entry name" value="WH-like_DNA-bd_sf"/>
</dbReference>
<evidence type="ECO:0000313" key="6">
    <source>
        <dbReference type="EMBL" id="ETW93984.1"/>
    </source>
</evidence>
<dbReference type="Gene3D" id="2.60.120.10">
    <property type="entry name" value="Jelly Rolls"/>
    <property type="match status" value="1"/>
</dbReference>
<evidence type="ECO:0008006" key="8">
    <source>
        <dbReference type="Google" id="ProtNLM"/>
    </source>
</evidence>
<dbReference type="SUPFAM" id="SSF51206">
    <property type="entry name" value="cAMP-binding domain-like"/>
    <property type="match status" value="1"/>
</dbReference>
<dbReference type="Proteomes" id="UP000019140">
    <property type="component" value="Unassembled WGS sequence"/>
</dbReference>
<comment type="caution">
    <text evidence="6">The sequence shown here is derived from an EMBL/GenBank/DDBJ whole genome shotgun (WGS) entry which is preliminary data.</text>
</comment>
<dbReference type="InterPro" id="IPR036390">
    <property type="entry name" value="WH_DNA-bd_sf"/>
</dbReference>
<evidence type="ECO:0000259" key="4">
    <source>
        <dbReference type="PROSITE" id="PS50042"/>
    </source>
</evidence>
<dbReference type="GO" id="GO:0005829">
    <property type="term" value="C:cytosol"/>
    <property type="evidence" value="ECO:0007669"/>
    <property type="project" value="TreeGrafter"/>
</dbReference>
<organism evidence="6 7">
    <name type="scientific">Candidatus Entotheonella gemina</name>
    <dbReference type="NCBI Taxonomy" id="1429439"/>
    <lineage>
        <taxon>Bacteria</taxon>
        <taxon>Pseudomonadati</taxon>
        <taxon>Nitrospinota/Tectimicrobiota group</taxon>
        <taxon>Candidatus Tectimicrobiota</taxon>
        <taxon>Candidatus Entotheonellia</taxon>
        <taxon>Candidatus Entotheonellales</taxon>
        <taxon>Candidatus Entotheonellaceae</taxon>
        <taxon>Candidatus Entotheonella</taxon>
    </lineage>
</organism>
<dbReference type="PANTHER" id="PTHR24567:SF74">
    <property type="entry name" value="HTH-TYPE TRANSCRIPTIONAL REGULATOR ARCR"/>
    <property type="match status" value="1"/>
</dbReference>
<dbReference type="InterPro" id="IPR050397">
    <property type="entry name" value="Env_Response_Regulators"/>
</dbReference>
<dbReference type="GO" id="GO:0003700">
    <property type="term" value="F:DNA-binding transcription factor activity"/>
    <property type="evidence" value="ECO:0007669"/>
    <property type="project" value="TreeGrafter"/>
</dbReference>
<dbReference type="CDD" id="cd00038">
    <property type="entry name" value="CAP_ED"/>
    <property type="match status" value="1"/>
</dbReference>
<dbReference type="SMART" id="SM00419">
    <property type="entry name" value="HTH_CRP"/>
    <property type="match status" value="1"/>
</dbReference>
<dbReference type="EMBL" id="AZHX01002542">
    <property type="protein sequence ID" value="ETW93984.1"/>
    <property type="molecule type" value="Genomic_DNA"/>
</dbReference>
<keyword evidence="3" id="KW-0804">Transcription</keyword>
<evidence type="ECO:0000256" key="3">
    <source>
        <dbReference type="ARBA" id="ARBA00023163"/>
    </source>
</evidence>
<sequence length="228" mass="26106">MQYIDFLRRVPLFAELEEDELEQLASVVREHHYRKNVTIFHIDDPGNAMFIIKTGLVKVTIEDEAGREMIIRMLYSTDFFGDMALVDGLPRSATVTTQESSDVLIIHREQFLHIALQYPKILLNMAGVLSRRLRASDELIRSLAFFDVYGKVARVLLTLAMDKGRATDEGTVIDLRLTQQELAELAGMSRETMTRTLRAFQRAGVVRVESGVITILSFEMLRREMRVI</sequence>
<dbReference type="PRINTS" id="PR00034">
    <property type="entry name" value="HTHCRP"/>
</dbReference>
<evidence type="ECO:0000259" key="5">
    <source>
        <dbReference type="PROSITE" id="PS51063"/>
    </source>
</evidence>
<dbReference type="InterPro" id="IPR018490">
    <property type="entry name" value="cNMP-bd_dom_sf"/>
</dbReference>
<dbReference type="SUPFAM" id="SSF46785">
    <property type="entry name" value="Winged helix' DNA-binding domain"/>
    <property type="match status" value="1"/>
</dbReference>
<dbReference type="InterPro" id="IPR000595">
    <property type="entry name" value="cNMP-bd_dom"/>
</dbReference>
<gene>
    <name evidence="6" type="ORF">ETSY2_50480</name>
</gene>
<evidence type="ECO:0000256" key="2">
    <source>
        <dbReference type="ARBA" id="ARBA00023125"/>
    </source>
</evidence>
<dbReference type="Gene3D" id="1.10.10.10">
    <property type="entry name" value="Winged helix-like DNA-binding domain superfamily/Winged helix DNA-binding domain"/>
    <property type="match status" value="1"/>
</dbReference>